<comment type="catalytic activity">
    <reaction evidence="19">
        <text>L-tyrosyl-[protein] + ATP = O-phospho-L-tyrosyl-[protein] + ADP + H(+)</text>
        <dbReference type="Rhea" id="RHEA:10596"/>
        <dbReference type="Rhea" id="RHEA-COMP:10136"/>
        <dbReference type="Rhea" id="RHEA-COMP:20101"/>
        <dbReference type="ChEBI" id="CHEBI:15378"/>
        <dbReference type="ChEBI" id="CHEBI:30616"/>
        <dbReference type="ChEBI" id="CHEBI:46858"/>
        <dbReference type="ChEBI" id="CHEBI:61978"/>
        <dbReference type="ChEBI" id="CHEBI:456216"/>
        <dbReference type="EC" id="2.7.10.1"/>
    </reaction>
</comment>
<keyword evidence="7" id="KW-0732">Signal</keyword>
<evidence type="ECO:0000256" key="20">
    <source>
        <dbReference type="ARBA" id="ARBA00056965"/>
    </source>
</evidence>
<dbReference type="InterPro" id="IPR017441">
    <property type="entry name" value="Protein_kinase_ATP_BS"/>
</dbReference>
<dbReference type="GeneID" id="109470729"/>
<dbReference type="SMART" id="SM00219">
    <property type="entry name" value="TyrKc"/>
    <property type="match status" value="1"/>
</dbReference>
<dbReference type="Pfam" id="PF13927">
    <property type="entry name" value="Ig_3"/>
    <property type="match status" value="3"/>
</dbReference>
<feature type="domain" description="Ig-like" evidence="30">
    <location>
        <begin position="198"/>
        <end position="258"/>
    </location>
</feature>
<dbReference type="PROSITE" id="PS50024">
    <property type="entry name" value="SEA"/>
    <property type="match status" value="1"/>
</dbReference>
<feature type="domain" description="Protein kinase" evidence="27">
    <location>
        <begin position="641"/>
        <end position="920"/>
    </location>
</feature>
<dbReference type="PROSITE" id="PS50011">
    <property type="entry name" value="PROTEIN_KINASE_DOM"/>
    <property type="match status" value="1"/>
</dbReference>
<evidence type="ECO:0000256" key="25">
    <source>
        <dbReference type="SAM" id="MobiDB-lite"/>
    </source>
</evidence>
<dbReference type="GO" id="GO:0043235">
    <property type="term" value="C:receptor complex"/>
    <property type="evidence" value="ECO:0007669"/>
    <property type="project" value="TreeGrafter"/>
</dbReference>
<evidence type="ECO:0000256" key="3">
    <source>
        <dbReference type="ARBA" id="ARBA00022475"/>
    </source>
</evidence>
<dbReference type="InterPro" id="IPR016186">
    <property type="entry name" value="C-type_lectin-like/link_sf"/>
</dbReference>
<dbReference type="GO" id="GO:0005886">
    <property type="term" value="C:plasma membrane"/>
    <property type="evidence" value="ECO:0007669"/>
    <property type="project" value="UniProtKB-SubCell"/>
</dbReference>
<dbReference type="SMART" id="SM00034">
    <property type="entry name" value="CLECT"/>
    <property type="match status" value="1"/>
</dbReference>
<evidence type="ECO:0000259" key="29">
    <source>
        <dbReference type="PROSITE" id="PS50041"/>
    </source>
</evidence>
<dbReference type="PROSITE" id="PS00109">
    <property type="entry name" value="PROTEIN_KINASE_TYR"/>
    <property type="match status" value="1"/>
</dbReference>
<dbReference type="InterPro" id="IPR008266">
    <property type="entry name" value="Tyr_kinase_AS"/>
</dbReference>
<evidence type="ECO:0000256" key="22">
    <source>
        <dbReference type="PIRSR" id="PIRSR000615-2"/>
    </source>
</evidence>
<dbReference type="Gene3D" id="1.10.510.10">
    <property type="entry name" value="Transferase(Phosphotransferase) domain 1"/>
    <property type="match status" value="1"/>
</dbReference>
<evidence type="ECO:0000256" key="26">
    <source>
        <dbReference type="SAM" id="Phobius"/>
    </source>
</evidence>
<feature type="binding site" evidence="22">
    <location>
        <position position="785"/>
    </location>
    <ligand>
        <name>ATP</name>
        <dbReference type="ChEBI" id="CHEBI:30616"/>
    </ligand>
</feature>
<evidence type="ECO:0000313" key="32">
    <source>
        <dbReference type="RefSeq" id="XP_019625390.1"/>
    </source>
</evidence>
<evidence type="ECO:0000256" key="7">
    <source>
        <dbReference type="ARBA" id="ARBA00022729"/>
    </source>
</evidence>
<keyword evidence="12 26" id="KW-1133">Transmembrane helix</keyword>
<keyword evidence="13 26" id="KW-0472">Membrane</keyword>
<evidence type="ECO:0000256" key="15">
    <source>
        <dbReference type="ARBA" id="ARBA00023157"/>
    </source>
</evidence>
<dbReference type="PROSITE" id="PS50835">
    <property type="entry name" value="IG_LIKE"/>
    <property type="match status" value="4"/>
</dbReference>
<dbReference type="InterPro" id="IPR016187">
    <property type="entry name" value="CTDL_fold"/>
</dbReference>
<evidence type="ECO:0000259" key="30">
    <source>
        <dbReference type="PROSITE" id="PS50835"/>
    </source>
</evidence>
<dbReference type="InterPro" id="IPR050122">
    <property type="entry name" value="RTK"/>
</dbReference>
<dbReference type="OrthoDB" id="3256376at2759"/>
<evidence type="ECO:0000256" key="21">
    <source>
        <dbReference type="PIRSR" id="PIRSR000615-1"/>
    </source>
</evidence>
<keyword evidence="4" id="KW-0597">Phosphoprotein</keyword>
<evidence type="ECO:0000256" key="16">
    <source>
        <dbReference type="ARBA" id="ARBA00023170"/>
    </source>
</evidence>
<dbReference type="FunFam" id="3.30.200.20:FF:000593">
    <property type="entry name" value="Predicted protein"/>
    <property type="match status" value="1"/>
</dbReference>
<dbReference type="PROSITE" id="PS50041">
    <property type="entry name" value="C_TYPE_LECTIN_2"/>
    <property type="match status" value="1"/>
</dbReference>
<dbReference type="InterPro" id="IPR036179">
    <property type="entry name" value="Ig-like_dom_sf"/>
</dbReference>
<evidence type="ECO:0000256" key="24">
    <source>
        <dbReference type="PROSITE-ProRule" id="PRU10141"/>
    </source>
</evidence>
<dbReference type="GO" id="GO:0046872">
    <property type="term" value="F:metal ion binding"/>
    <property type="evidence" value="ECO:0007669"/>
    <property type="project" value="UniProtKB-KW"/>
</dbReference>
<proteinExistence type="predicted"/>
<evidence type="ECO:0000256" key="2">
    <source>
        <dbReference type="ARBA" id="ARBA00011902"/>
    </source>
</evidence>
<evidence type="ECO:0000256" key="23">
    <source>
        <dbReference type="PIRSR" id="PIRSR000615-3"/>
    </source>
</evidence>
<feature type="domain" description="SEA" evidence="28">
    <location>
        <begin position="434"/>
        <end position="542"/>
    </location>
</feature>
<evidence type="ECO:0000256" key="12">
    <source>
        <dbReference type="ARBA" id="ARBA00022989"/>
    </source>
</evidence>
<dbReference type="InterPro" id="IPR001245">
    <property type="entry name" value="Ser-Thr/Tyr_kinase_cat_dom"/>
</dbReference>
<dbReference type="InterPro" id="IPR001304">
    <property type="entry name" value="C-type_lectin-like"/>
</dbReference>
<keyword evidence="16" id="KW-0675">Receptor</keyword>
<reference evidence="32" key="1">
    <citation type="submission" date="2025-08" db="UniProtKB">
        <authorList>
            <consortium name="RefSeq"/>
        </authorList>
    </citation>
    <scope>IDENTIFICATION</scope>
    <source>
        <tissue evidence="32">Gonad</tissue>
    </source>
</reference>
<feature type="region of interest" description="Disordered" evidence="25">
    <location>
        <begin position="227"/>
        <end position="267"/>
    </location>
</feature>
<dbReference type="PROSITE" id="PS00107">
    <property type="entry name" value="PROTEIN_KINASE_ATP"/>
    <property type="match status" value="1"/>
</dbReference>
<evidence type="ECO:0000259" key="28">
    <source>
        <dbReference type="PROSITE" id="PS50024"/>
    </source>
</evidence>
<protein>
    <recommendedName>
        <fullName evidence="2">receptor protein-tyrosine kinase</fullName>
        <ecNumber evidence="2">2.7.10.1</ecNumber>
    </recommendedName>
</protein>
<evidence type="ECO:0000256" key="6">
    <source>
        <dbReference type="ARBA" id="ARBA00022692"/>
    </source>
</evidence>
<keyword evidence="14" id="KW-0829">Tyrosine-protein kinase</keyword>
<dbReference type="InterPro" id="IPR000082">
    <property type="entry name" value="SEA_dom"/>
</dbReference>
<feature type="domain" description="Ig-like" evidence="30">
    <location>
        <begin position="353"/>
        <end position="438"/>
    </location>
</feature>
<evidence type="ECO:0000256" key="4">
    <source>
        <dbReference type="ARBA" id="ARBA00022553"/>
    </source>
</evidence>
<keyword evidence="15" id="KW-1015">Disulfide bond</keyword>
<dbReference type="PANTHER" id="PTHR24416:SF621">
    <property type="entry name" value="TYROSINE KINASE RECEPTOR CAD96CA"/>
    <property type="match status" value="1"/>
</dbReference>
<dbReference type="CDD" id="cd00096">
    <property type="entry name" value="Ig"/>
    <property type="match status" value="3"/>
</dbReference>
<dbReference type="PANTHER" id="PTHR24416">
    <property type="entry name" value="TYROSINE-PROTEIN KINASE RECEPTOR"/>
    <property type="match status" value="1"/>
</dbReference>
<evidence type="ECO:0000256" key="14">
    <source>
        <dbReference type="ARBA" id="ARBA00023137"/>
    </source>
</evidence>
<dbReference type="SMART" id="SM00409">
    <property type="entry name" value="IG"/>
    <property type="match status" value="4"/>
</dbReference>
<dbReference type="Pfam" id="PF07714">
    <property type="entry name" value="PK_Tyr_Ser-Thr"/>
    <property type="match status" value="1"/>
</dbReference>
<feature type="domain" description="C-type lectin" evidence="29">
    <location>
        <begin position="17"/>
        <end position="117"/>
    </location>
</feature>
<feature type="domain" description="Ig-like" evidence="30">
    <location>
        <begin position="104"/>
        <end position="191"/>
    </location>
</feature>
<evidence type="ECO:0000313" key="31">
    <source>
        <dbReference type="Proteomes" id="UP000515135"/>
    </source>
</evidence>
<evidence type="ECO:0000256" key="11">
    <source>
        <dbReference type="ARBA" id="ARBA00022840"/>
    </source>
</evidence>
<evidence type="ECO:0000256" key="17">
    <source>
        <dbReference type="ARBA" id="ARBA00023180"/>
    </source>
</evidence>
<keyword evidence="23" id="KW-0479">Metal-binding</keyword>
<dbReference type="FunFam" id="1.10.510.10:FF:000123">
    <property type="entry name" value="Tyrosine-protein kinase receptor Tie-1"/>
    <property type="match status" value="1"/>
</dbReference>
<name>A0A6P4Y8L8_BRABE</name>
<evidence type="ECO:0000256" key="19">
    <source>
        <dbReference type="ARBA" id="ARBA00051243"/>
    </source>
</evidence>
<dbReference type="InterPro" id="IPR003599">
    <property type="entry name" value="Ig_sub"/>
</dbReference>
<organism evidence="31 32">
    <name type="scientific">Branchiostoma belcheri</name>
    <name type="common">Amphioxus</name>
    <dbReference type="NCBI Taxonomy" id="7741"/>
    <lineage>
        <taxon>Eukaryota</taxon>
        <taxon>Metazoa</taxon>
        <taxon>Chordata</taxon>
        <taxon>Cephalochordata</taxon>
        <taxon>Leptocardii</taxon>
        <taxon>Amphioxiformes</taxon>
        <taxon>Branchiostomatidae</taxon>
        <taxon>Branchiostoma</taxon>
    </lineage>
</organism>
<dbReference type="GO" id="GO:0004714">
    <property type="term" value="F:transmembrane receptor protein tyrosine kinase activity"/>
    <property type="evidence" value="ECO:0007669"/>
    <property type="project" value="UniProtKB-EC"/>
</dbReference>
<keyword evidence="23" id="KW-0460">Magnesium</keyword>
<dbReference type="KEGG" id="bbel:109470729"/>
<dbReference type="InterPro" id="IPR003598">
    <property type="entry name" value="Ig_sub2"/>
</dbReference>
<dbReference type="SUPFAM" id="SSF56112">
    <property type="entry name" value="Protein kinase-like (PK-like)"/>
    <property type="match status" value="1"/>
</dbReference>
<keyword evidence="3" id="KW-1003">Cell membrane</keyword>
<feature type="binding site" evidence="22">
    <location>
        <begin position="648"/>
        <end position="655"/>
    </location>
    <ligand>
        <name>ATP</name>
        <dbReference type="ChEBI" id="CHEBI:30616"/>
    </ligand>
</feature>
<dbReference type="GO" id="GO:0005524">
    <property type="term" value="F:ATP binding"/>
    <property type="evidence" value="ECO:0007669"/>
    <property type="project" value="UniProtKB-UniRule"/>
</dbReference>
<dbReference type="Gene3D" id="3.10.100.10">
    <property type="entry name" value="Mannose-Binding Protein A, subunit A"/>
    <property type="match status" value="1"/>
</dbReference>
<keyword evidence="8" id="KW-0677">Repeat</keyword>
<keyword evidence="31" id="KW-1185">Reference proteome</keyword>
<keyword evidence="10" id="KW-0418">Kinase</keyword>
<evidence type="ECO:0000256" key="9">
    <source>
        <dbReference type="ARBA" id="ARBA00022741"/>
    </source>
</evidence>
<evidence type="ECO:0000256" key="1">
    <source>
        <dbReference type="ARBA" id="ARBA00004251"/>
    </source>
</evidence>
<feature type="binding site" evidence="22 24">
    <location>
        <position position="675"/>
    </location>
    <ligand>
        <name>ATP</name>
        <dbReference type="ChEBI" id="CHEBI:30616"/>
    </ligand>
</feature>
<keyword evidence="9 22" id="KW-0547">Nucleotide-binding</keyword>
<dbReference type="InterPro" id="IPR020635">
    <property type="entry name" value="Tyr_kinase_cat_dom"/>
</dbReference>
<evidence type="ECO:0000256" key="5">
    <source>
        <dbReference type="ARBA" id="ARBA00022679"/>
    </source>
</evidence>
<dbReference type="Proteomes" id="UP000515135">
    <property type="component" value="Unplaced"/>
</dbReference>
<dbReference type="Pfam" id="PF00059">
    <property type="entry name" value="Lectin_C"/>
    <property type="match status" value="1"/>
</dbReference>
<dbReference type="GO" id="GO:0007169">
    <property type="term" value="P:cell surface receptor protein tyrosine kinase signaling pathway"/>
    <property type="evidence" value="ECO:0007669"/>
    <property type="project" value="TreeGrafter"/>
</dbReference>
<comment type="function">
    <text evidence="20">Receptor for basic fibroblast growth factor.</text>
</comment>
<feature type="domain" description="Ig-like" evidence="30">
    <location>
        <begin position="261"/>
        <end position="346"/>
    </location>
</feature>
<dbReference type="SUPFAM" id="SSF48726">
    <property type="entry name" value="Immunoglobulin"/>
    <property type="match status" value="3"/>
</dbReference>
<comment type="subcellular location">
    <subcellularLocation>
        <location evidence="1">Cell membrane</location>
        <topology evidence="1">Single-pass type I membrane protein</topology>
    </subcellularLocation>
</comment>
<keyword evidence="11 22" id="KW-0067">ATP-binding</keyword>
<dbReference type="SUPFAM" id="SSF56436">
    <property type="entry name" value="C-type lectin-like"/>
    <property type="match status" value="1"/>
</dbReference>
<feature type="active site" description="Proton acceptor" evidence="21">
    <location>
        <position position="781"/>
    </location>
</feature>
<dbReference type="Pfam" id="PF13895">
    <property type="entry name" value="Ig_2"/>
    <property type="match status" value="1"/>
</dbReference>
<dbReference type="CDD" id="cd00037">
    <property type="entry name" value="CLECT"/>
    <property type="match status" value="1"/>
</dbReference>
<feature type="compositionally biased region" description="Polar residues" evidence="25">
    <location>
        <begin position="227"/>
        <end position="240"/>
    </location>
</feature>
<sequence>MVMVVQSCLPGYLYLSHTRRCYRAYDRSNSYGEALLICQAEGGTLAMPRDNIINDFLIDLKNGANIDDYFYIGLDRKDGSWNYVDGGDLRYTDWSVGQRLSDSPSGITLSLSSNPVCESQKEDVQLTCSVESGTTPVTYTFNRGTTQLAAGSSNSLTLSDVNRTQAGTYNCTVRNVPGEDYAQTSTAETLVVHYLDDPQVTPSSSVTAVEGNDLRVVCSARSIPDSPTLQWSKGGSNETAGATLRKNPVSRNDTGTYTYPPDMTVRATPNPVNETQSISLTCTADSNPNVTSITWMFVDTGETLLQQTTGNFLTYNSSSISHEHAGVYRCTADNGVTGSPVSKDITINVNFSPIFNHARDKYVIGRSRSVTLECSVLAYPQQVDFTWRKGEYDITGNTTSQSGVSTLYIASVQVEQYGNYTCTASNEYGQRTTVIQLVPKNIQVLYGTLAITSVEYTEGVCEGELANRIVTQLDSMFDSYEGYEGSVVTGCRPGSVLADFEATFAESEAAAVQTMYIESLSDGQLGEFTVDPESSIMSDIKPPAGGGDSTLMIIIIAAAAGGVVLIAGIIAVIFLVRRHTTSDNPAVNPPNSMELSHVSGESNDGYQSLRIPHRPQLPPVPEPEPTYEVVKIPSEFPRNQLAIKEEIGQGEFGKVHRAEAWNILDQRGTTVVAVKTMKAVTSHAALSAFFKELSILEVLGTHPNVVSYLGCCTDKDPFYLLLEYVSGGDLLSTLHTSRTNPTYRNLEGGSKPLSSRDLTKFAWDVAKGMSFLSSKNILHRDLATRNVLVSSDRICKVSDFGLSREGEEYETTSDARLPIRWMAPESLFHRKYTTKTDVWAFGVLLWEIATLGATPYPNMSMREVMDGVQQGYRMGKPLHCDEELYSLMSKCWNADPAQRPEFRNIQRTLDTLMETEHDYINLVNLDENIYTSLQTTKDEKY</sequence>
<dbReference type="InterPro" id="IPR000719">
    <property type="entry name" value="Prot_kinase_dom"/>
</dbReference>
<feature type="binding site" evidence="22">
    <location>
        <begin position="723"/>
        <end position="729"/>
    </location>
    <ligand>
        <name>ATP</name>
        <dbReference type="ChEBI" id="CHEBI:30616"/>
    </ligand>
</feature>
<dbReference type="InterPro" id="IPR011009">
    <property type="entry name" value="Kinase-like_dom_sf"/>
</dbReference>
<dbReference type="InterPro" id="IPR007110">
    <property type="entry name" value="Ig-like_dom"/>
</dbReference>
<dbReference type="AlphaFoldDB" id="A0A6P4Y8L8"/>
<keyword evidence="5" id="KW-0808">Transferase</keyword>
<feature type="binding site" evidence="23">
    <location>
        <position position="799"/>
    </location>
    <ligand>
        <name>Mg(2+)</name>
        <dbReference type="ChEBI" id="CHEBI:18420"/>
    </ligand>
</feature>
<dbReference type="EC" id="2.7.10.1" evidence="2"/>
<dbReference type="CDD" id="cd00192">
    <property type="entry name" value="PTKc"/>
    <property type="match status" value="1"/>
</dbReference>
<dbReference type="InterPro" id="IPR013783">
    <property type="entry name" value="Ig-like_fold"/>
</dbReference>
<evidence type="ECO:0000256" key="13">
    <source>
        <dbReference type="ARBA" id="ARBA00023136"/>
    </source>
</evidence>
<feature type="binding site" evidence="23">
    <location>
        <position position="786"/>
    </location>
    <ligand>
        <name>Mg(2+)</name>
        <dbReference type="ChEBI" id="CHEBI:18420"/>
    </ligand>
</feature>
<dbReference type="PIRSF" id="PIRSF000615">
    <property type="entry name" value="TyrPK_CSF1-R"/>
    <property type="match status" value="1"/>
</dbReference>
<dbReference type="SMART" id="SM00408">
    <property type="entry name" value="IGc2"/>
    <property type="match status" value="4"/>
</dbReference>
<evidence type="ECO:0000256" key="18">
    <source>
        <dbReference type="ARBA" id="ARBA00023319"/>
    </source>
</evidence>
<keyword evidence="6 26" id="KW-0812">Transmembrane</keyword>
<dbReference type="PRINTS" id="PR00109">
    <property type="entry name" value="TYRKINASE"/>
</dbReference>
<evidence type="ECO:0000256" key="8">
    <source>
        <dbReference type="ARBA" id="ARBA00022737"/>
    </source>
</evidence>
<gene>
    <name evidence="32" type="primary">LOC109470729</name>
</gene>
<accession>A0A6P4Y8L8</accession>
<dbReference type="Gene3D" id="2.60.40.10">
    <property type="entry name" value="Immunoglobulins"/>
    <property type="match status" value="4"/>
</dbReference>
<dbReference type="Gene3D" id="3.30.200.20">
    <property type="entry name" value="Phosphorylase Kinase, domain 1"/>
    <property type="match status" value="1"/>
</dbReference>
<keyword evidence="17" id="KW-0325">Glycoprotein</keyword>
<evidence type="ECO:0000259" key="27">
    <source>
        <dbReference type="PROSITE" id="PS50011"/>
    </source>
</evidence>
<feature type="transmembrane region" description="Helical" evidence="26">
    <location>
        <begin position="551"/>
        <end position="576"/>
    </location>
</feature>
<keyword evidence="18" id="KW-0393">Immunoglobulin domain</keyword>
<dbReference type="RefSeq" id="XP_019625390.1">
    <property type="nucleotide sequence ID" value="XM_019769831.1"/>
</dbReference>
<evidence type="ECO:0000256" key="10">
    <source>
        <dbReference type="ARBA" id="ARBA00022777"/>
    </source>
</evidence>